<dbReference type="EMBL" id="MU154584">
    <property type="protein sequence ID" value="KAF9493516.1"/>
    <property type="molecule type" value="Genomic_DNA"/>
</dbReference>
<dbReference type="Proteomes" id="UP000807025">
    <property type="component" value="Unassembled WGS sequence"/>
</dbReference>
<sequence>MRAVGQRRWHLGYHNRTCYFAALAPSSALQERFHPQVALLGLTFILSLYQSLGPVRWEMALVVQVHVDAFVWL</sequence>
<evidence type="ECO:0000313" key="1">
    <source>
        <dbReference type="EMBL" id="KAF9493516.1"/>
    </source>
</evidence>
<reference evidence="1" key="1">
    <citation type="submission" date="2020-11" db="EMBL/GenBank/DDBJ databases">
        <authorList>
            <consortium name="DOE Joint Genome Institute"/>
            <person name="Ahrendt S."/>
            <person name="Riley R."/>
            <person name="Andreopoulos W."/>
            <person name="Labutti K."/>
            <person name="Pangilinan J."/>
            <person name="Ruiz-Duenas F.J."/>
            <person name="Barrasa J.M."/>
            <person name="Sanchez-Garcia M."/>
            <person name="Camarero S."/>
            <person name="Miyauchi S."/>
            <person name="Serrano A."/>
            <person name="Linde D."/>
            <person name="Babiker R."/>
            <person name="Drula E."/>
            <person name="Ayuso-Fernandez I."/>
            <person name="Pacheco R."/>
            <person name="Padilla G."/>
            <person name="Ferreira P."/>
            <person name="Barriuso J."/>
            <person name="Kellner H."/>
            <person name="Castanera R."/>
            <person name="Alfaro M."/>
            <person name="Ramirez L."/>
            <person name="Pisabarro A.G."/>
            <person name="Kuo A."/>
            <person name="Tritt A."/>
            <person name="Lipzen A."/>
            <person name="He G."/>
            <person name="Yan M."/>
            <person name="Ng V."/>
            <person name="Cullen D."/>
            <person name="Martin F."/>
            <person name="Rosso M.-N."/>
            <person name="Henrissat B."/>
            <person name="Hibbett D."/>
            <person name="Martinez A.T."/>
            <person name="Grigoriev I.V."/>
        </authorList>
    </citation>
    <scope>NUCLEOTIDE SEQUENCE</scope>
    <source>
        <strain evidence="1">ATCC 90797</strain>
    </source>
</reference>
<evidence type="ECO:0000313" key="2">
    <source>
        <dbReference type="Proteomes" id="UP000807025"/>
    </source>
</evidence>
<name>A0A9P5ZXG7_PLEER</name>
<gene>
    <name evidence="1" type="ORF">BDN71DRAFT_1090692</name>
</gene>
<accession>A0A9P5ZXG7</accession>
<protein>
    <submittedName>
        <fullName evidence="1">Uncharacterized protein</fullName>
    </submittedName>
</protein>
<organism evidence="1 2">
    <name type="scientific">Pleurotus eryngii</name>
    <name type="common">Boletus of the steppes</name>
    <dbReference type="NCBI Taxonomy" id="5323"/>
    <lineage>
        <taxon>Eukaryota</taxon>
        <taxon>Fungi</taxon>
        <taxon>Dikarya</taxon>
        <taxon>Basidiomycota</taxon>
        <taxon>Agaricomycotina</taxon>
        <taxon>Agaricomycetes</taxon>
        <taxon>Agaricomycetidae</taxon>
        <taxon>Agaricales</taxon>
        <taxon>Pleurotineae</taxon>
        <taxon>Pleurotaceae</taxon>
        <taxon>Pleurotus</taxon>
    </lineage>
</organism>
<comment type="caution">
    <text evidence="1">The sequence shown here is derived from an EMBL/GenBank/DDBJ whole genome shotgun (WGS) entry which is preliminary data.</text>
</comment>
<keyword evidence="2" id="KW-1185">Reference proteome</keyword>
<dbReference type="AlphaFoldDB" id="A0A9P5ZXG7"/>
<proteinExistence type="predicted"/>